<comment type="caution">
    <text evidence="1">The sequence shown here is derived from an EMBL/GenBank/DDBJ whole genome shotgun (WGS) entry which is preliminary data.</text>
</comment>
<keyword evidence="2" id="KW-1185">Reference proteome</keyword>
<gene>
    <name evidence="1" type="ORF">DPMN_049551</name>
</gene>
<evidence type="ECO:0000313" key="2">
    <source>
        <dbReference type="Proteomes" id="UP000828390"/>
    </source>
</evidence>
<proteinExistence type="predicted"/>
<protein>
    <submittedName>
        <fullName evidence="1">Uncharacterized protein</fullName>
    </submittedName>
</protein>
<dbReference type="EMBL" id="JAIWYP010000012">
    <property type="protein sequence ID" value="KAH3723757.1"/>
    <property type="molecule type" value="Genomic_DNA"/>
</dbReference>
<evidence type="ECO:0000313" key="1">
    <source>
        <dbReference type="EMBL" id="KAH3723757.1"/>
    </source>
</evidence>
<dbReference type="Proteomes" id="UP000828390">
    <property type="component" value="Unassembled WGS sequence"/>
</dbReference>
<dbReference type="AlphaFoldDB" id="A0A9D4CFX1"/>
<accession>A0A9D4CFX1</accession>
<reference evidence="1" key="2">
    <citation type="submission" date="2020-11" db="EMBL/GenBank/DDBJ databases">
        <authorList>
            <person name="McCartney M.A."/>
            <person name="Auch B."/>
            <person name="Kono T."/>
            <person name="Mallez S."/>
            <person name="Becker A."/>
            <person name="Gohl D.M."/>
            <person name="Silverstein K.A.T."/>
            <person name="Koren S."/>
            <person name="Bechman K.B."/>
            <person name="Herman A."/>
            <person name="Abrahante J.E."/>
            <person name="Garbe J."/>
        </authorList>
    </citation>
    <scope>NUCLEOTIDE SEQUENCE</scope>
    <source>
        <strain evidence="1">Duluth1</strain>
        <tissue evidence="1">Whole animal</tissue>
    </source>
</reference>
<sequence>MGLHDTCSSDKAELGPVANSPIQGPLFHYGLAADEPGKKVGGCPTCGQHVGLSRRDSSNRS</sequence>
<name>A0A9D4CFX1_DREPO</name>
<organism evidence="1 2">
    <name type="scientific">Dreissena polymorpha</name>
    <name type="common">Zebra mussel</name>
    <name type="synonym">Mytilus polymorpha</name>
    <dbReference type="NCBI Taxonomy" id="45954"/>
    <lineage>
        <taxon>Eukaryota</taxon>
        <taxon>Metazoa</taxon>
        <taxon>Spiralia</taxon>
        <taxon>Lophotrochozoa</taxon>
        <taxon>Mollusca</taxon>
        <taxon>Bivalvia</taxon>
        <taxon>Autobranchia</taxon>
        <taxon>Heteroconchia</taxon>
        <taxon>Euheterodonta</taxon>
        <taxon>Imparidentia</taxon>
        <taxon>Neoheterodontei</taxon>
        <taxon>Myida</taxon>
        <taxon>Dreissenoidea</taxon>
        <taxon>Dreissenidae</taxon>
        <taxon>Dreissena</taxon>
    </lineage>
</organism>
<reference evidence="1" key="1">
    <citation type="journal article" date="2019" name="bioRxiv">
        <title>The Genome of the Zebra Mussel, Dreissena polymorpha: A Resource for Invasive Species Research.</title>
        <authorList>
            <person name="McCartney M.A."/>
            <person name="Auch B."/>
            <person name="Kono T."/>
            <person name="Mallez S."/>
            <person name="Zhang Y."/>
            <person name="Obille A."/>
            <person name="Becker A."/>
            <person name="Abrahante J.E."/>
            <person name="Garbe J."/>
            <person name="Badalamenti J.P."/>
            <person name="Herman A."/>
            <person name="Mangelson H."/>
            <person name="Liachko I."/>
            <person name="Sullivan S."/>
            <person name="Sone E.D."/>
            <person name="Koren S."/>
            <person name="Silverstein K.A.T."/>
            <person name="Beckman K.B."/>
            <person name="Gohl D.M."/>
        </authorList>
    </citation>
    <scope>NUCLEOTIDE SEQUENCE</scope>
    <source>
        <strain evidence="1">Duluth1</strain>
        <tissue evidence="1">Whole animal</tissue>
    </source>
</reference>